<feature type="compositionally biased region" description="Low complexity" evidence="1">
    <location>
        <begin position="265"/>
        <end position="299"/>
    </location>
</feature>
<proteinExistence type="predicted"/>
<dbReference type="EMBL" id="JAUJFL010000003">
    <property type="protein sequence ID" value="KAK2607620.1"/>
    <property type="molecule type" value="Genomic_DNA"/>
</dbReference>
<evidence type="ECO:0000313" key="3">
    <source>
        <dbReference type="Proteomes" id="UP001265746"/>
    </source>
</evidence>
<dbReference type="AlphaFoldDB" id="A0AAD9SHM9"/>
<dbReference type="Proteomes" id="UP001265746">
    <property type="component" value="Unassembled WGS sequence"/>
</dbReference>
<evidence type="ECO:0000313" key="2">
    <source>
        <dbReference type="EMBL" id="KAK2607620.1"/>
    </source>
</evidence>
<protein>
    <submittedName>
        <fullName evidence="2">Uncharacterized protein</fullName>
    </submittedName>
</protein>
<comment type="caution">
    <text evidence="2">The sequence shown here is derived from an EMBL/GenBank/DDBJ whole genome shotgun (WGS) entry which is preliminary data.</text>
</comment>
<reference evidence="2" key="1">
    <citation type="submission" date="2023-06" db="EMBL/GenBank/DDBJ databases">
        <authorList>
            <person name="Noh H."/>
        </authorList>
    </citation>
    <scope>NUCLEOTIDE SEQUENCE</scope>
    <source>
        <strain evidence="2">DUCC20226</strain>
    </source>
</reference>
<keyword evidence="3" id="KW-1185">Reference proteome</keyword>
<feature type="region of interest" description="Disordered" evidence="1">
    <location>
        <begin position="243"/>
        <end position="341"/>
    </location>
</feature>
<name>A0AAD9SHM9_PHOAM</name>
<organism evidence="2 3">
    <name type="scientific">Phomopsis amygdali</name>
    <name type="common">Fusicoccum amygdali</name>
    <dbReference type="NCBI Taxonomy" id="1214568"/>
    <lineage>
        <taxon>Eukaryota</taxon>
        <taxon>Fungi</taxon>
        <taxon>Dikarya</taxon>
        <taxon>Ascomycota</taxon>
        <taxon>Pezizomycotina</taxon>
        <taxon>Sordariomycetes</taxon>
        <taxon>Sordariomycetidae</taxon>
        <taxon>Diaporthales</taxon>
        <taxon>Diaporthaceae</taxon>
        <taxon>Diaporthe</taxon>
    </lineage>
</organism>
<sequence>MAAAIMAEMEKAACCMIQVIKDTPDLRNTKLAFSGDMAIRKYLPEYGQQHAGQSIDLIVNSSTSASLLRKKLLQHPMSPVIESSQVLYYQTSPPTTSSKSRPASPASGFEVRITPEMLCPFLPSAAKPASGIQPSPDQLPYISLVDLIVFKMDACGLRDSTQSKQTEVRHAAALLELATEHSALTLNDDQARVVEESLADVLRHAVPDKQSKAWWQSRLNGTCDPDARKPVKEVLTDLLENMSLDEAAKKSPTTETGPRGVLGRTSSSSSKTSLTSLTSASSASSPMSPTTPSFPPHSRTASKDLNASGPMRPRKFSTSQNSPVKMSHSRKKSVDQGKPARHSQILGSLPVGNIAHNSLLDDGLRASPGLALTARFESTPEDGNLVTGSYF</sequence>
<evidence type="ECO:0000256" key="1">
    <source>
        <dbReference type="SAM" id="MobiDB-lite"/>
    </source>
</evidence>
<gene>
    <name evidence="2" type="ORF">N8I77_006283</name>
</gene>
<accession>A0AAD9SHM9</accession>